<evidence type="ECO:0000256" key="5">
    <source>
        <dbReference type="ARBA" id="ARBA00023600"/>
    </source>
</evidence>
<comment type="subcellular location">
    <subcellularLocation>
        <location evidence="1">Membrane</location>
        <topology evidence="1">Multi-pass membrane protein</topology>
    </subcellularLocation>
</comment>
<proteinExistence type="inferred from homology"/>
<reference evidence="7 8" key="1">
    <citation type="submission" date="2018-09" db="EMBL/GenBank/DDBJ databases">
        <title>Paenibacillus SK2017-BO5.</title>
        <authorList>
            <person name="Piskunova J.V."/>
            <person name="Dubiley S.A."/>
            <person name="Severinov K.V."/>
        </authorList>
    </citation>
    <scope>NUCLEOTIDE SEQUENCE [LARGE SCALE GENOMIC DNA]</scope>
    <source>
        <strain evidence="7 8">BO5</strain>
    </source>
</reference>
<organism evidence="7 8">
    <name type="scientific">Paenibacillus thiaminolyticus</name>
    <name type="common">Bacillus thiaminolyticus</name>
    <dbReference type="NCBI Taxonomy" id="49283"/>
    <lineage>
        <taxon>Bacteria</taxon>
        <taxon>Bacillati</taxon>
        <taxon>Bacillota</taxon>
        <taxon>Bacilli</taxon>
        <taxon>Bacillales</taxon>
        <taxon>Paenibacillaceae</taxon>
        <taxon>Paenibacillus</taxon>
    </lineage>
</organism>
<dbReference type="AlphaFoldDB" id="A0A3A3GSJ3"/>
<dbReference type="RefSeq" id="WP_119790231.1">
    <property type="nucleotide sequence ID" value="NZ_QYZD01000001.1"/>
</dbReference>
<feature type="transmembrane region" description="Helical" evidence="6">
    <location>
        <begin position="7"/>
        <end position="26"/>
    </location>
</feature>
<evidence type="ECO:0000313" key="8">
    <source>
        <dbReference type="Proteomes" id="UP000266177"/>
    </source>
</evidence>
<name>A0A3A3GSJ3_PANTH</name>
<dbReference type="Proteomes" id="UP000266177">
    <property type="component" value="Unassembled WGS sequence"/>
</dbReference>
<dbReference type="InterPro" id="IPR006480">
    <property type="entry name" value="Phage_holin_4_1"/>
</dbReference>
<dbReference type="GO" id="GO:0016020">
    <property type="term" value="C:membrane"/>
    <property type="evidence" value="ECO:0007669"/>
    <property type="project" value="UniProtKB-SubCell"/>
</dbReference>
<dbReference type="Pfam" id="PF05105">
    <property type="entry name" value="Phage_holin_4_1"/>
    <property type="match status" value="1"/>
</dbReference>
<comment type="caution">
    <text evidence="7">The sequence shown here is derived from an EMBL/GenBank/DDBJ whole genome shotgun (WGS) entry which is preliminary data.</text>
</comment>
<gene>
    <name evidence="7" type="ORF">DQX05_01415</name>
</gene>
<accession>A0A3A3GSJ3</accession>
<keyword evidence="2 6" id="KW-0812">Transmembrane</keyword>
<evidence type="ECO:0000256" key="3">
    <source>
        <dbReference type="ARBA" id="ARBA00022989"/>
    </source>
</evidence>
<sequence length="139" mass="14755">MERLDLVLKTAFATSGGIASFLFGGWPALLNVLIVVVAVDYVTGVMAAGAEGKLKSSIGLIGIARKVFIFMVVAVAHQVDSVLGDQHLLRDAAIFFYLANELLSIIENGGRLGMPLPPVIKQAVEVLRGKGGVNDDHRN</sequence>
<protein>
    <submittedName>
        <fullName evidence="7">Holin</fullName>
    </submittedName>
</protein>
<evidence type="ECO:0000313" key="7">
    <source>
        <dbReference type="EMBL" id="RJG26719.1"/>
    </source>
</evidence>
<dbReference type="NCBIfam" id="TIGR01593">
    <property type="entry name" value="holin_tox_secr"/>
    <property type="match status" value="1"/>
</dbReference>
<evidence type="ECO:0000256" key="2">
    <source>
        <dbReference type="ARBA" id="ARBA00022692"/>
    </source>
</evidence>
<keyword evidence="3 6" id="KW-1133">Transmembrane helix</keyword>
<feature type="transmembrane region" description="Helical" evidence="6">
    <location>
        <begin position="57"/>
        <end position="76"/>
    </location>
</feature>
<keyword evidence="4 6" id="KW-0472">Membrane</keyword>
<comment type="similarity">
    <text evidence="5">Belongs to the bacteriophage holin family. Cp-1 holin subfamily.</text>
</comment>
<evidence type="ECO:0000256" key="6">
    <source>
        <dbReference type="SAM" id="Phobius"/>
    </source>
</evidence>
<evidence type="ECO:0000256" key="4">
    <source>
        <dbReference type="ARBA" id="ARBA00023136"/>
    </source>
</evidence>
<evidence type="ECO:0000256" key="1">
    <source>
        <dbReference type="ARBA" id="ARBA00004141"/>
    </source>
</evidence>
<dbReference type="OrthoDB" id="88184at2"/>
<dbReference type="EMBL" id="QYZD01000001">
    <property type="protein sequence ID" value="RJG26719.1"/>
    <property type="molecule type" value="Genomic_DNA"/>
</dbReference>